<reference evidence="1 2" key="1">
    <citation type="submission" date="2019-03" db="EMBL/GenBank/DDBJ databases">
        <title>Genomic Encyclopedia of Type Strains, Phase IV (KMG-IV): sequencing the most valuable type-strain genomes for metagenomic binning, comparative biology and taxonomic classification.</title>
        <authorList>
            <person name="Goeker M."/>
        </authorList>
    </citation>
    <scope>NUCLEOTIDE SEQUENCE [LARGE SCALE GENOMIC DNA]</scope>
    <source>
        <strain evidence="1 2">DSM 100059</strain>
    </source>
</reference>
<organism evidence="1 2">
    <name type="scientific">Dinghuibacter silviterrae</name>
    <dbReference type="NCBI Taxonomy" id="1539049"/>
    <lineage>
        <taxon>Bacteria</taxon>
        <taxon>Pseudomonadati</taxon>
        <taxon>Bacteroidota</taxon>
        <taxon>Chitinophagia</taxon>
        <taxon>Chitinophagales</taxon>
        <taxon>Chitinophagaceae</taxon>
        <taxon>Dinghuibacter</taxon>
    </lineage>
</organism>
<name>A0A4R8DHE7_9BACT</name>
<evidence type="ECO:0000313" key="2">
    <source>
        <dbReference type="Proteomes" id="UP000294498"/>
    </source>
</evidence>
<comment type="caution">
    <text evidence="1">The sequence shown here is derived from an EMBL/GenBank/DDBJ whole genome shotgun (WGS) entry which is preliminary data.</text>
</comment>
<dbReference type="EMBL" id="SODV01000002">
    <property type="protein sequence ID" value="TDW97141.1"/>
    <property type="molecule type" value="Genomic_DNA"/>
</dbReference>
<dbReference type="AlphaFoldDB" id="A0A4R8DHE7"/>
<keyword evidence="2" id="KW-1185">Reference proteome</keyword>
<gene>
    <name evidence="1" type="ORF">EDB95_4982</name>
</gene>
<accession>A0A4R8DHE7</accession>
<proteinExistence type="predicted"/>
<evidence type="ECO:0000313" key="1">
    <source>
        <dbReference type="EMBL" id="TDW97141.1"/>
    </source>
</evidence>
<protein>
    <submittedName>
        <fullName evidence="1">Uncharacterized protein</fullName>
    </submittedName>
</protein>
<sequence>MPTPTAHHKMIANLTAHLMEVTQAFNDRATQIGLPVRLDETQTIEHLKNGLDLQHYVNFWKHTQGVMRVAYIRTAVDCIYRLWKNDRIYGHVSAAWESSRMTSSLALQWAGPALYLLTGKKILPLLLMNNSSKARQRAELELFHFFQYYGKLALRRTIEPDSQNRHLDLVFDTYPSLNSYRSQVLPSTENSFAIPGLDQIDDPLHVSDSVRRKLLHLYKQTIGKGYHPLLVIRQGDEQKKRPAIGNNTTPAILRIFSWIGAEFGPQNEDFRVIGFSPPALADKDLLHIWQVKQVRDITSPQPTGKT</sequence>
<dbReference type="Proteomes" id="UP000294498">
    <property type="component" value="Unassembled WGS sequence"/>
</dbReference>